<evidence type="ECO:0000313" key="1">
    <source>
        <dbReference type="EMBL" id="MFC3958153.1"/>
    </source>
</evidence>
<dbReference type="AlphaFoldDB" id="A0ABD5NMC0"/>
<dbReference type="SUPFAM" id="SSF89392">
    <property type="entry name" value="Prokaryotic lipoproteins and lipoprotein localization factors"/>
    <property type="match status" value="1"/>
</dbReference>
<gene>
    <name evidence="1" type="ORF">ACFOUR_07180</name>
</gene>
<dbReference type="Proteomes" id="UP001595846">
    <property type="component" value="Unassembled WGS sequence"/>
</dbReference>
<reference evidence="1 2" key="1">
    <citation type="journal article" date="2019" name="Int. J. Syst. Evol. Microbiol.">
        <title>The Global Catalogue of Microorganisms (GCM) 10K type strain sequencing project: providing services to taxonomists for standard genome sequencing and annotation.</title>
        <authorList>
            <consortium name="The Broad Institute Genomics Platform"/>
            <consortium name="The Broad Institute Genome Sequencing Center for Infectious Disease"/>
            <person name="Wu L."/>
            <person name="Ma J."/>
        </authorList>
    </citation>
    <scope>NUCLEOTIDE SEQUENCE [LARGE SCALE GENOMIC DNA]</scope>
    <source>
        <strain evidence="1 2">IBRC-M 10256</strain>
    </source>
</reference>
<dbReference type="PANTHER" id="PTHR37507:SF2">
    <property type="entry name" value="SPORULATION PROTEIN YDCC"/>
    <property type="match status" value="1"/>
</dbReference>
<dbReference type="InterPro" id="IPR029046">
    <property type="entry name" value="LolA/LolB/LppX"/>
</dbReference>
<dbReference type="InterPro" id="IPR052944">
    <property type="entry name" value="Sporulation_related"/>
</dbReference>
<sequence length="366" mass="39992">MVFRRTLLVCTVTALLVSAGCLGAFPPDDASETEPGTDPLDAAELVERSQSLNVTSASYHATVTTSVSDGTKTGSTTYEVWRRSLFEERQEVVDADQEPIDPDVMVNDGSSIWLSDDGTDRIVRMETSSIPSQLTTYRQQFNAIDFDAMAAERVGTDTVADRSVTIVELTGSEPESPSDDVTLWIDDETGVPLKQEMAKPGYPGLTMTITYESFTPDAEIADDRFTFDPPADVEVLDYDELPTETHDDVDSADETVPFDLPDPTVPEAYSHNRTITSQTLQGWMASLQYVDESADQLTLLVTDEPSGPSTDMGGEPVDLGSVEARQTSVDSLNRTSLTWTAGELTYWISGYTDEETLRSVAESIVE</sequence>
<name>A0ABD5NMC0_9EURY</name>
<dbReference type="PANTHER" id="PTHR37507">
    <property type="entry name" value="SPORULATION PROTEIN YDCC"/>
    <property type="match status" value="1"/>
</dbReference>
<proteinExistence type="predicted"/>
<dbReference type="EMBL" id="JBHSAQ010000002">
    <property type="protein sequence ID" value="MFC3958153.1"/>
    <property type="molecule type" value="Genomic_DNA"/>
</dbReference>
<protein>
    <submittedName>
        <fullName evidence="1">DUF4367 domain-containing protein</fullName>
    </submittedName>
</protein>
<keyword evidence="2" id="KW-1185">Reference proteome</keyword>
<accession>A0ABD5NMC0</accession>
<dbReference type="Gene3D" id="2.50.20.10">
    <property type="entry name" value="Lipoprotein localisation LolA/LolB/LppX"/>
    <property type="match status" value="1"/>
</dbReference>
<dbReference type="GeneID" id="73903538"/>
<dbReference type="RefSeq" id="WP_256530834.1">
    <property type="nucleotide sequence ID" value="NZ_CP101824.1"/>
</dbReference>
<organism evidence="1 2">
    <name type="scientific">Halovivax cerinus</name>
    <dbReference type="NCBI Taxonomy" id="1487865"/>
    <lineage>
        <taxon>Archaea</taxon>
        <taxon>Methanobacteriati</taxon>
        <taxon>Methanobacteriota</taxon>
        <taxon>Stenosarchaea group</taxon>
        <taxon>Halobacteria</taxon>
        <taxon>Halobacteriales</taxon>
        <taxon>Natrialbaceae</taxon>
        <taxon>Halovivax</taxon>
    </lineage>
</organism>
<comment type="caution">
    <text evidence="1">The sequence shown here is derived from an EMBL/GenBank/DDBJ whole genome shotgun (WGS) entry which is preliminary data.</text>
</comment>
<dbReference type="PROSITE" id="PS51257">
    <property type="entry name" value="PROKAR_LIPOPROTEIN"/>
    <property type="match status" value="1"/>
</dbReference>
<evidence type="ECO:0000313" key="2">
    <source>
        <dbReference type="Proteomes" id="UP001595846"/>
    </source>
</evidence>